<dbReference type="PANTHER" id="PTHR30146:SF155">
    <property type="entry name" value="ALANINE RACEMASE"/>
    <property type="match status" value="1"/>
</dbReference>
<keyword evidence="3" id="KW-0804">Transcription</keyword>
<evidence type="ECO:0000256" key="2">
    <source>
        <dbReference type="ARBA" id="ARBA00023125"/>
    </source>
</evidence>
<dbReference type="Proteomes" id="UP000320244">
    <property type="component" value="Unassembled WGS sequence"/>
</dbReference>
<dbReference type="InterPro" id="IPR010982">
    <property type="entry name" value="Lambda_DNA-bd_dom_sf"/>
</dbReference>
<evidence type="ECO:0000256" key="1">
    <source>
        <dbReference type="ARBA" id="ARBA00023015"/>
    </source>
</evidence>
<dbReference type="Gene3D" id="1.10.260.40">
    <property type="entry name" value="lambda repressor-like DNA-binding domains"/>
    <property type="match status" value="1"/>
</dbReference>
<dbReference type="GO" id="GO:0003700">
    <property type="term" value="F:DNA-binding transcription factor activity"/>
    <property type="evidence" value="ECO:0007669"/>
    <property type="project" value="TreeGrafter"/>
</dbReference>
<dbReference type="SMART" id="SM00354">
    <property type="entry name" value="HTH_LACI"/>
    <property type="match status" value="1"/>
</dbReference>
<dbReference type="Pfam" id="PF00356">
    <property type="entry name" value="LacI"/>
    <property type="match status" value="1"/>
</dbReference>
<dbReference type="SUPFAM" id="SSF53822">
    <property type="entry name" value="Periplasmic binding protein-like I"/>
    <property type="match status" value="1"/>
</dbReference>
<reference evidence="5 6" key="1">
    <citation type="submission" date="2019-05" db="EMBL/GenBank/DDBJ databases">
        <authorList>
            <person name="Lee S.D."/>
        </authorList>
    </citation>
    <scope>NUCLEOTIDE SEQUENCE [LARGE SCALE GENOMIC DNA]</scope>
    <source>
        <strain evidence="5 6">C5-26</strain>
    </source>
</reference>
<sequence>MAGSGARGPRRRATMADIAEQLGISKAAVSYALNDQPGVAADTRDRVLALARELGWHASSSARALSGAQTSVVGLVLSRPTDLLTVETFFIRFLAGLEQVLSERGFSLLLRVIGDHPEDEISTYERWWGERRIDGVILMDERVHDPRVSALAELGLPGVLCGGPMPGAELPCVWTDQAGDAAVAVQHLAALGHRRIGHVCGPPVFAHERARRRGVRRAGRARGVEVTTVEAPYTGPEAGKVTRRMLASESRPTALIFGSDTMAIAGLSAATELGLRVPEDLSAVSWDDSILTTLIQPAVTALSRDTPGYGGLAAAVLIDLIEGRNRGLVRAPLSTLQVRGSTARPS</sequence>
<gene>
    <name evidence="5" type="ORF">FGL98_09660</name>
</gene>
<dbReference type="AlphaFoldDB" id="A0A563E1S6"/>
<comment type="caution">
    <text evidence="5">The sequence shown here is derived from an EMBL/GenBank/DDBJ whole genome shotgun (WGS) entry which is preliminary data.</text>
</comment>
<dbReference type="EMBL" id="VCQV01000011">
    <property type="protein sequence ID" value="TWP36476.1"/>
    <property type="molecule type" value="Genomic_DNA"/>
</dbReference>
<feature type="domain" description="HTH lacI-type" evidence="4">
    <location>
        <begin position="13"/>
        <end position="67"/>
    </location>
</feature>
<reference evidence="5 6" key="2">
    <citation type="submission" date="2019-08" db="EMBL/GenBank/DDBJ databases">
        <title>Jejuicoccus antrihumi gen. nov., sp. nov., a new member of the family Dermacoccaceae isolated from a cave.</title>
        <authorList>
            <person name="Schumann P."/>
            <person name="Kim I.S."/>
        </authorList>
    </citation>
    <scope>NUCLEOTIDE SEQUENCE [LARGE SCALE GENOMIC DNA]</scope>
    <source>
        <strain evidence="5 6">C5-26</strain>
    </source>
</reference>
<organism evidence="5 6">
    <name type="scientific">Leekyejoonella antrihumi</name>
    <dbReference type="NCBI Taxonomy" id="1660198"/>
    <lineage>
        <taxon>Bacteria</taxon>
        <taxon>Bacillati</taxon>
        <taxon>Actinomycetota</taxon>
        <taxon>Actinomycetes</taxon>
        <taxon>Micrococcales</taxon>
        <taxon>Dermacoccaceae</taxon>
        <taxon>Leekyejoonella</taxon>
    </lineage>
</organism>
<evidence type="ECO:0000313" key="6">
    <source>
        <dbReference type="Proteomes" id="UP000320244"/>
    </source>
</evidence>
<dbReference type="InterPro" id="IPR000843">
    <property type="entry name" value="HTH_LacI"/>
</dbReference>
<dbReference type="InterPro" id="IPR046335">
    <property type="entry name" value="LacI/GalR-like_sensor"/>
</dbReference>
<dbReference type="InterPro" id="IPR028082">
    <property type="entry name" value="Peripla_BP_I"/>
</dbReference>
<keyword evidence="1" id="KW-0805">Transcription regulation</keyword>
<evidence type="ECO:0000313" key="5">
    <source>
        <dbReference type="EMBL" id="TWP36476.1"/>
    </source>
</evidence>
<dbReference type="SUPFAM" id="SSF47413">
    <property type="entry name" value="lambda repressor-like DNA-binding domains"/>
    <property type="match status" value="1"/>
</dbReference>
<keyword evidence="6" id="KW-1185">Reference proteome</keyword>
<protein>
    <submittedName>
        <fullName evidence="5">LacI family transcriptional regulator</fullName>
    </submittedName>
</protein>
<dbReference type="CDD" id="cd01392">
    <property type="entry name" value="HTH_LacI"/>
    <property type="match status" value="1"/>
</dbReference>
<dbReference type="PROSITE" id="PS50932">
    <property type="entry name" value="HTH_LACI_2"/>
    <property type="match status" value="1"/>
</dbReference>
<evidence type="ECO:0000259" key="4">
    <source>
        <dbReference type="PROSITE" id="PS50932"/>
    </source>
</evidence>
<dbReference type="Pfam" id="PF13377">
    <property type="entry name" value="Peripla_BP_3"/>
    <property type="match status" value="1"/>
</dbReference>
<proteinExistence type="predicted"/>
<dbReference type="OrthoDB" id="1938857at2"/>
<dbReference type="CDD" id="cd06267">
    <property type="entry name" value="PBP1_LacI_sugar_binding-like"/>
    <property type="match status" value="1"/>
</dbReference>
<evidence type="ECO:0000256" key="3">
    <source>
        <dbReference type="ARBA" id="ARBA00023163"/>
    </source>
</evidence>
<dbReference type="PANTHER" id="PTHR30146">
    <property type="entry name" value="LACI-RELATED TRANSCRIPTIONAL REPRESSOR"/>
    <property type="match status" value="1"/>
</dbReference>
<dbReference type="GO" id="GO:0000976">
    <property type="term" value="F:transcription cis-regulatory region binding"/>
    <property type="evidence" value="ECO:0007669"/>
    <property type="project" value="TreeGrafter"/>
</dbReference>
<keyword evidence="2" id="KW-0238">DNA-binding</keyword>
<accession>A0A563E1S6</accession>
<name>A0A563E1S6_9MICO</name>
<dbReference type="Gene3D" id="3.40.50.2300">
    <property type="match status" value="2"/>
</dbReference>